<reference evidence="4" key="1">
    <citation type="submission" date="2006-11" db="EMBL/GenBank/DDBJ databases">
        <title>Sequence of Campylobacter fetus subsp. fetus 82-40.</title>
        <authorList>
            <person name="Fouts D.E."/>
            <person name="Nelson K.E."/>
        </authorList>
    </citation>
    <scope>NUCLEOTIDE SEQUENCE [LARGE SCALE GENOMIC DNA]</scope>
    <source>
        <strain evidence="4">82-40</strain>
    </source>
</reference>
<dbReference type="KEGG" id="cff:CFF8240_0117"/>
<dbReference type="Proteomes" id="UP000000760">
    <property type="component" value="Chromosome"/>
</dbReference>
<dbReference type="PATRIC" id="fig|360106.6.peg.120"/>
<name>A0RM94_CAMFF</name>
<accession>A0RM94</accession>
<dbReference type="Gene3D" id="2.20.200.10">
    <property type="entry name" value="Outer membrane efflux proteins (OEP)"/>
    <property type="match status" value="1"/>
</dbReference>
<dbReference type="RefSeq" id="WP_011731701.1">
    <property type="nucleotide sequence ID" value="NC_008599.1"/>
</dbReference>
<proteinExistence type="inferred from homology"/>
<dbReference type="InterPro" id="IPR003423">
    <property type="entry name" value="OMP_efflux"/>
</dbReference>
<dbReference type="SUPFAM" id="SSF56954">
    <property type="entry name" value="Outer membrane efflux proteins (OEP)"/>
    <property type="match status" value="1"/>
</dbReference>
<dbReference type="PANTHER" id="PTHR30203">
    <property type="entry name" value="OUTER MEMBRANE CATION EFFLUX PROTEIN"/>
    <property type="match status" value="1"/>
</dbReference>
<comment type="similarity">
    <text evidence="1 2">Belongs to the outer membrane factor (OMF) (TC 1.B.17) family.</text>
</comment>
<evidence type="ECO:0000256" key="1">
    <source>
        <dbReference type="ARBA" id="ARBA00007613"/>
    </source>
</evidence>
<dbReference type="PROSITE" id="PS51257">
    <property type="entry name" value="PROKAR_LIPOPROTEIN"/>
    <property type="match status" value="1"/>
</dbReference>
<dbReference type="Gene3D" id="1.20.1600.10">
    <property type="entry name" value="Outer membrane efflux proteins (OEP)"/>
    <property type="match status" value="1"/>
</dbReference>
<protein>
    <submittedName>
        <fullName evidence="3">RND efflux system, outer membrane lipoprotein CmeC</fullName>
    </submittedName>
</protein>
<dbReference type="AlphaFoldDB" id="A0RM94"/>
<dbReference type="eggNOG" id="COG1538">
    <property type="taxonomic scope" value="Bacteria"/>
</dbReference>
<sequence length="482" mass="53811">MRKTALILLIGAFVAGCSLKPDMIEIQQTYEYKFDVYSINEKWWESFGDEKLNSLISQALKNNSDLLIALNNIEQAKINLNLANVELFPNINLNGEATKNRSSGETYMGQDNKKYNAFSLNTALSYEIDLWGRVRDSANASEAIFKATKYDYDSAMLSIASTTANTYFMLISLKEQENILNETLNTYEETLIYRQKELNAGAIDELTYYQAQAAVHSAKTQLIGIQTQIAQTNSALSVLVGKNLNDILYQSIDSPNTLPTMPEVPSGISSDVLLHRADIASSLERLKASNFLVGVARTAWLPQLSLTGIFGFSSDEFNRFFVNNANIWSVGGSIMMPLLDFGRTKNRVELANLEQNASFLSYDKAVKTAFGEIRTALDTRKNSVLKEQSMQDLVKSQTKVYDLSKARYDDGYSTHLEFLDSQRNLLSARLSLAQSKLDVATSVVDVYKSLGGGFNYKEDNLNLGNPKTAQKRAVFFCLIYTA</sequence>
<organism evidence="3 4">
    <name type="scientific">Campylobacter fetus subsp. fetus (strain 82-40)</name>
    <dbReference type="NCBI Taxonomy" id="360106"/>
    <lineage>
        <taxon>Bacteria</taxon>
        <taxon>Pseudomonadati</taxon>
        <taxon>Campylobacterota</taxon>
        <taxon>Epsilonproteobacteria</taxon>
        <taxon>Campylobacterales</taxon>
        <taxon>Campylobacteraceae</taxon>
        <taxon>Campylobacter</taxon>
    </lineage>
</organism>
<dbReference type="GO" id="GO:0015562">
    <property type="term" value="F:efflux transmembrane transporter activity"/>
    <property type="evidence" value="ECO:0007669"/>
    <property type="project" value="InterPro"/>
</dbReference>
<evidence type="ECO:0000313" key="3">
    <source>
        <dbReference type="EMBL" id="ABK82816.1"/>
    </source>
</evidence>
<keyword evidence="2" id="KW-0472">Membrane</keyword>
<evidence type="ECO:0000256" key="2">
    <source>
        <dbReference type="RuleBase" id="RU362097"/>
    </source>
</evidence>
<comment type="subcellular location">
    <subcellularLocation>
        <location evidence="2">Cell membrane</location>
        <topology evidence="2">Lipid-anchor</topology>
    </subcellularLocation>
</comment>
<evidence type="ECO:0000313" key="4">
    <source>
        <dbReference type="Proteomes" id="UP000000760"/>
    </source>
</evidence>
<dbReference type="Pfam" id="PF02321">
    <property type="entry name" value="OEP"/>
    <property type="match status" value="2"/>
</dbReference>
<dbReference type="EMBL" id="CP000487">
    <property type="protein sequence ID" value="ABK82816.1"/>
    <property type="molecule type" value="Genomic_DNA"/>
</dbReference>
<keyword evidence="2 3" id="KW-0449">Lipoprotein</keyword>
<gene>
    <name evidence="3" type="ordered locus">CFF8240_0117</name>
</gene>
<dbReference type="InterPro" id="IPR010131">
    <property type="entry name" value="MdtP/NodT-like"/>
</dbReference>
<dbReference type="GO" id="GO:0005886">
    <property type="term" value="C:plasma membrane"/>
    <property type="evidence" value="ECO:0007669"/>
    <property type="project" value="UniProtKB-SubCell"/>
</dbReference>
<keyword evidence="2" id="KW-1134">Transmembrane beta strand</keyword>
<keyword evidence="2" id="KW-0564">Palmitate</keyword>
<dbReference type="NCBIfam" id="TIGR01845">
    <property type="entry name" value="outer_NodT"/>
    <property type="match status" value="1"/>
</dbReference>
<dbReference type="HOGENOM" id="CLU_012817_13_1_7"/>
<keyword evidence="2" id="KW-0812">Transmembrane</keyword>